<dbReference type="SUPFAM" id="SSF56672">
    <property type="entry name" value="DNA/RNA polymerases"/>
    <property type="match status" value="1"/>
</dbReference>
<dbReference type="Gene3D" id="3.30.70.270">
    <property type="match status" value="1"/>
</dbReference>
<evidence type="ECO:0000256" key="1">
    <source>
        <dbReference type="SAM" id="MobiDB-lite"/>
    </source>
</evidence>
<evidence type="ECO:0000259" key="2">
    <source>
        <dbReference type="Pfam" id="PF17919"/>
    </source>
</evidence>
<proteinExistence type="predicted"/>
<organism evidence="3 4">
    <name type="scientific">Escallonia herrerae</name>
    <dbReference type="NCBI Taxonomy" id="1293975"/>
    <lineage>
        <taxon>Eukaryota</taxon>
        <taxon>Viridiplantae</taxon>
        <taxon>Streptophyta</taxon>
        <taxon>Embryophyta</taxon>
        <taxon>Tracheophyta</taxon>
        <taxon>Spermatophyta</taxon>
        <taxon>Magnoliopsida</taxon>
        <taxon>eudicotyledons</taxon>
        <taxon>Gunneridae</taxon>
        <taxon>Pentapetalae</taxon>
        <taxon>asterids</taxon>
        <taxon>campanulids</taxon>
        <taxon>Escalloniales</taxon>
        <taxon>Escalloniaceae</taxon>
        <taxon>Escallonia</taxon>
    </lineage>
</organism>
<feature type="compositionally biased region" description="Polar residues" evidence="1">
    <location>
        <begin position="96"/>
        <end position="107"/>
    </location>
</feature>
<feature type="region of interest" description="Disordered" evidence="1">
    <location>
        <begin position="80"/>
        <end position="136"/>
    </location>
</feature>
<keyword evidence="4" id="KW-1185">Reference proteome</keyword>
<sequence>MVAPATTISVPVTARVTVETVTTPKVTTVILPLIRTVQPPLQPIGMTNIAPPIVGNQANLMDVIHAMQQSIERLQVAIENPPPRLEPPRALGTYKTPEQTSHNQHVTQTEDEESNGERRHPRSRRHEENYSEAHSARNTYANTSGNRAEWYSNAPIIIGPHFIEEIDLFPTSPHFKMPPCPPKRTRAPTSLEFNDSDLEGVSLPYDDALVITIRIDAFQVKQILVDTRISADILFEDAFLQIGISEDLVKPITFPFRFLSKSAERCLPFFKALRNIKNFEWTTECQASFDALKEYLASPPFLSEPVPGEELFLYLAVAESTVSEVLVQEEAARQLLIYYVSKVFQGAEQRYPDIEKLAFMLLMAARKLRPYFQSHTIVVLTDKPLRRILHKPDLSGHLVPWSVELGEFDIQYRSCPSIKGQALADFIVECTLPIEDEAVLPTPRSELFV</sequence>
<evidence type="ECO:0000313" key="4">
    <source>
        <dbReference type="Proteomes" id="UP001188597"/>
    </source>
</evidence>
<comment type="caution">
    <text evidence="3">The sequence shown here is derived from an EMBL/GenBank/DDBJ whole genome shotgun (WGS) entry which is preliminary data.</text>
</comment>
<dbReference type="InterPro" id="IPR041577">
    <property type="entry name" value="RT_RNaseH_2"/>
</dbReference>
<dbReference type="PANTHER" id="PTHR48475">
    <property type="entry name" value="RIBONUCLEASE H"/>
    <property type="match status" value="1"/>
</dbReference>
<dbReference type="EMBL" id="JAVXUP010001804">
    <property type="protein sequence ID" value="KAK3007973.1"/>
    <property type="molecule type" value="Genomic_DNA"/>
</dbReference>
<feature type="domain" description="Reverse transcriptase/retrotransposon-derived protein RNase H-like" evidence="2">
    <location>
        <begin position="281"/>
        <end position="379"/>
    </location>
</feature>
<reference evidence="3" key="1">
    <citation type="submission" date="2022-12" db="EMBL/GenBank/DDBJ databases">
        <title>Draft genome assemblies for two species of Escallonia (Escalloniales).</title>
        <authorList>
            <person name="Chanderbali A."/>
            <person name="Dervinis C."/>
            <person name="Anghel I."/>
            <person name="Soltis D."/>
            <person name="Soltis P."/>
            <person name="Zapata F."/>
        </authorList>
    </citation>
    <scope>NUCLEOTIDE SEQUENCE</scope>
    <source>
        <strain evidence="3">UCBG64.0493</strain>
        <tissue evidence="3">Leaf</tissue>
    </source>
</reference>
<dbReference type="InterPro" id="IPR043128">
    <property type="entry name" value="Rev_trsase/Diguanyl_cyclase"/>
</dbReference>
<dbReference type="Proteomes" id="UP001188597">
    <property type="component" value="Unassembled WGS sequence"/>
</dbReference>
<dbReference type="Pfam" id="PF17919">
    <property type="entry name" value="RT_RNaseH_2"/>
    <property type="match status" value="1"/>
</dbReference>
<protein>
    <recommendedName>
        <fullName evidence="2">Reverse transcriptase/retrotransposon-derived protein RNase H-like domain-containing protein</fullName>
    </recommendedName>
</protein>
<dbReference type="AlphaFoldDB" id="A0AA88VHD9"/>
<accession>A0AA88VHD9</accession>
<dbReference type="InterPro" id="IPR043502">
    <property type="entry name" value="DNA/RNA_pol_sf"/>
</dbReference>
<gene>
    <name evidence="3" type="ORF">RJ639_015210</name>
</gene>
<feature type="compositionally biased region" description="Basic and acidic residues" evidence="1">
    <location>
        <begin position="125"/>
        <end position="135"/>
    </location>
</feature>
<evidence type="ECO:0000313" key="3">
    <source>
        <dbReference type="EMBL" id="KAK3007973.1"/>
    </source>
</evidence>
<dbReference type="PANTHER" id="PTHR48475:SF1">
    <property type="entry name" value="RNASE H TYPE-1 DOMAIN-CONTAINING PROTEIN"/>
    <property type="match status" value="1"/>
</dbReference>
<name>A0AA88VHD9_9ASTE</name>